<dbReference type="InterPro" id="IPR012334">
    <property type="entry name" value="Pectin_lyas_fold"/>
</dbReference>
<keyword evidence="2" id="KW-1185">Reference proteome</keyword>
<dbReference type="EMBL" id="JAJEQF010000012">
    <property type="protein sequence ID" value="MCC2167322.1"/>
    <property type="molecule type" value="Genomic_DNA"/>
</dbReference>
<comment type="caution">
    <text evidence="1">The sequence shown here is derived from an EMBL/GenBank/DDBJ whole genome shotgun (WGS) entry which is preliminary data.</text>
</comment>
<evidence type="ECO:0000313" key="1">
    <source>
        <dbReference type="EMBL" id="MCC2167322.1"/>
    </source>
</evidence>
<evidence type="ECO:0000313" key="2">
    <source>
        <dbReference type="Proteomes" id="UP001199355"/>
    </source>
</evidence>
<dbReference type="Proteomes" id="UP001199355">
    <property type="component" value="Unassembled WGS sequence"/>
</dbReference>
<dbReference type="SUPFAM" id="SSF51126">
    <property type="entry name" value="Pectin lyase-like"/>
    <property type="match status" value="1"/>
</dbReference>
<reference evidence="1 2" key="1">
    <citation type="submission" date="2021-10" db="EMBL/GenBank/DDBJ databases">
        <title>Anaerobic single-cell dispensing facilitates the cultivation of human gut bacteria.</title>
        <authorList>
            <person name="Afrizal A."/>
        </authorList>
    </citation>
    <scope>NUCLEOTIDE SEQUENCE [LARGE SCALE GENOMIC DNA]</scope>
    <source>
        <strain evidence="1 2">CLA-AA-H244</strain>
    </source>
</reference>
<dbReference type="AlphaFoldDB" id="A0AAE3AXN3"/>
<protein>
    <submittedName>
        <fullName evidence="1">Right-handed parallel beta-helix repeat-containing protein</fullName>
    </submittedName>
</protein>
<organism evidence="1 2">
    <name type="scientific">Gallintestinimicrobium propionicum</name>
    <dbReference type="NCBI Taxonomy" id="2981770"/>
    <lineage>
        <taxon>Bacteria</taxon>
        <taxon>Bacillati</taxon>
        <taxon>Bacillota</taxon>
        <taxon>Clostridia</taxon>
        <taxon>Lachnospirales</taxon>
        <taxon>Lachnospiraceae</taxon>
        <taxon>Gallintestinimicrobium</taxon>
    </lineage>
</organism>
<dbReference type="InterPro" id="IPR011050">
    <property type="entry name" value="Pectin_lyase_fold/virulence"/>
</dbReference>
<accession>A0AAE3AXN3</accession>
<name>A0AAE3AXN3_9FIRM</name>
<proteinExistence type="predicted"/>
<dbReference type="InterPro" id="IPR006626">
    <property type="entry name" value="PbH1"/>
</dbReference>
<dbReference type="SMART" id="SM00710">
    <property type="entry name" value="PbH1"/>
    <property type="match status" value="4"/>
</dbReference>
<dbReference type="Gene3D" id="2.160.20.10">
    <property type="entry name" value="Single-stranded right-handed beta-helix, Pectin lyase-like"/>
    <property type="match status" value="1"/>
</dbReference>
<dbReference type="RefSeq" id="WP_308728043.1">
    <property type="nucleotide sequence ID" value="NZ_JAJEQF010000012.1"/>
</dbReference>
<gene>
    <name evidence="1" type="ORF">LKD45_06375</name>
</gene>
<sequence>MTDLCRTYYVSQKHGNDQNSGRSSAEPYASLFAINRLKLQPGDRILLENNSVFAGQFLQITDSGTKDLPIVISAYEDRTQAEQHPPVIAANGQGIWYQDYGCELDSPTHTRSGYVSSAVLLYDAEYVTLQDLELTNSGQDIIGERYSAPDKMNRTGVAVAARDKGVRSGITLRNLVIHDVNGNVYDKHMNNGGIYMTALKPIARNTEAARFRDVTVEGCYVDRVSRWGIAVGYTYAHAAFAGAELSEEAFLKYGHENVTIRDNYVKRSGGDAITVMYALRPVVEHNCSDSAAQEINDRIYQEPQKRGGKVAAAIWPWKCKDALFRFNEAADTRLNQDGMAYDADSGDGTVYEYNFSRQNEGGCVMFCLEEAIHSRFCNNVSFDDLSGTISPAQNPDALLSHNRYYVRKGIPFVRKNMDGGTYTQKADEIILLEEEER</sequence>